<dbReference type="InParanoid" id="A0A1V8TN74"/>
<gene>
    <name evidence="1" type="ORF">B0A48_02303</name>
</gene>
<accession>A0A1V8TN74</accession>
<proteinExistence type="predicted"/>
<dbReference type="OrthoDB" id="5314997at2759"/>
<sequence>MSAGPRISMDAQRDRCHLMNLPPELRLKIFEHIFSDWRCGLGYGHGTVWRSPETSHTPNSGILLMCRTLSREASEAILKCAEFVFDDFSLWEMPPARDRICELGGLRFASQLWRVIIGIEFREQDGQICRPEDLEKLLQQLQYCAFVKELILDFYWRGWVDPRDWPMLDRLSHKLRDYFDSFNSLQCSGKMAARLDGDFMRNAIIDPFREFASDIGA</sequence>
<name>A0A1V8TN74_9PEZI</name>
<dbReference type="AlphaFoldDB" id="A0A1V8TN74"/>
<dbReference type="Proteomes" id="UP000192596">
    <property type="component" value="Unassembled WGS sequence"/>
</dbReference>
<protein>
    <submittedName>
        <fullName evidence="1">Uncharacterized protein</fullName>
    </submittedName>
</protein>
<dbReference type="EMBL" id="NAJO01000004">
    <property type="protein sequence ID" value="OQO12839.1"/>
    <property type="molecule type" value="Genomic_DNA"/>
</dbReference>
<comment type="caution">
    <text evidence="1">The sequence shown here is derived from an EMBL/GenBank/DDBJ whole genome shotgun (WGS) entry which is preliminary data.</text>
</comment>
<organism evidence="1 2">
    <name type="scientific">Cryoendolithus antarcticus</name>
    <dbReference type="NCBI Taxonomy" id="1507870"/>
    <lineage>
        <taxon>Eukaryota</taxon>
        <taxon>Fungi</taxon>
        <taxon>Dikarya</taxon>
        <taxon>Ascomycota</taxon>
        <taxon>Pezizomycotina</taxon>
        <taxon>Dothideomycetes</taxon>
        <taxon>Dothideomycetidae</taxon>
        <taxon>Cladosporiales</taxon>
        <taxon>Cladosporiaceae</taxon>
        <taxon>Cryoendolithus</taxon>
    </lineage>
</organism>
<evidence type="ECO:0000313" key="2">
    <source>
        <dbReference type="Proteomes" id="UP000192596"/>
    </source>
</evidence>
<evidence type="ECO:0000313" key="1">
    <source>
        <dbReference type="EMBL" id="OQO12839.1"/>
    </source>
</evidence>
<keyword evidence="2" id="KW-1185">Reference proteome</keyword>
<reference evidence="2" key="1">
    <citation type="submission" date="2017-03" db="EMBL/GenBank/DDBJ databases">
        <title>Genomes of endolithic fungi from Antarctica.</title>
        <authorList>
            <person name="Coleine C."/>
            <person name="Masonjones S."/>
            <person name="Stajich J.E."/>
        </authorList>
    </citation>
    <scope>NUCLEOTIDE SEQUENCE [LARGE SCALE GENOMIC DNA]</scope>
    <source>
        <strain evidence="2">CCFEE 5527</strain>
    </source>
</reference>